<dbReference type="AlphaFoldDB" id="A0A2N9H6G5"/>
<proteinExistence type="predicted"/>
<evidence type="ECO:0000313" key="1">
    <source>
        <dbReference type="EMBL" id="SPD07363.1"/>
    </source>
</evidence>
<protein>
    <recommendedName>
        <fullName evidence="2">DUF4283 domain-containing protein</fullName>
    </recommendedName>
</protein>
<evidence type="ECO:0008006" key="2">
    <source>
        <dbReference type="Google" id="ProtNLM"/>
    </source>
</evidence>
<sequence length="323" mass="36395">MTEELEEMCRRMKLFDEELCPFRIKKDAVAKSKQEAQFSLLFKLLSNRLYNMEAFKGMVRSLWQSTGGLLIRDISDNLFMAGNMQPTVVCFTHSAFGMRVINLPIKSMTKEVGEDIGRELGNLLDVDVPPNRMGWGLDLRIRVEIDITKPLLRATIVMSALLVEVPRGLIRWRGRYMGHGFVLHLCVKINHDVSALVIFLKLLVLRVRRVLVVPMQDLVYLRDRRTVESDKVARSDNKHPMVKVVVPHNSDETPTKLCHSECVESVLVGCVARSKDVTCNIPVSSGSGSSVVTKPPTWKKRARQHPLVSSTVVHASIGLLGKK</sequence>
<gene>
    <name evidence="1" type="ORF">FSB_LOCUS35245</name>
</gene>
<name>A0A2N9H6G5_FAGSY</name>
<dbReference type="EMBL" id="OIVN01002902">
    <property type="protein sequence ID" value="SPD07363.1"/>
    <property type="molecule type" value="Genomic_DNA"/>
</dbReference>
<accession>A0A2N9H6G5</accession>
<organism evidence="1">
    <name type="scientific">Fagus sylvatica</name>
    <name type="common">Beechnut</name>
    <dbReference type="NCBI Taxonomy" id="28930"/>
    <lineage>
        <taxon>Eukaryota</taxon>
        <taxon>Viridiplantae</taxon>
        <taxon>Streptophyta</taxon>
        <taxon>Embryophyta</taxon>
        <taxon>Tracheophyta</taxon>
        <taxon>Spermatophyta</taxon>
        <taxon>Magnoliopsida</taxon>
        <taxon>eudicotyledons</taxon>
        <taxon>Gunneridae</taxon>
        <taxon>Pentapetalae</taxon>
        <taxon>rosids</taxon>
        <taxon>fabids</taxon>
        <taxon>Fagales</taxon>
        <taxon>Fagaceae</taxon>
        <taxon>Fagus</taxon>
    </lineage>
</organism>
<reference evidence="1" key="1">
    <citation type="submission" date="2018-02" db="EMBL/GenBank/DDBJ databases">
        <authorList>
            <person name="Cohen D.B."/>
            <person name="Kent A.D."/>
        </authorList>
    </citation>
    <scope>NUCLEOTIDE SEQUENCE</scope>
</reference>